<proteinExistence type="predicted"/>
<reference evidence="2 3" key="1">
    <citation type="submission" date="2021-04" db="EMBL/GenBank/DDBJ databases">
        <title>Magnetospirillum sulfuroxidans sp. nov., a facultative chemolithoautotrophic sulfur-oxidizing alphaproteobacterium isolated from freshwater sediment and proposals for Paramagetospirillum gen. nov., and Magnetospirillaceae fam. nov.</title>
        <authorList>
            <person name="Koziaeva V."/>
            <person name="Geelhoed J.S."/>
            <person name="Sorokin D.Y."/>
            <person name="Grouzdev D.S."/>
        </authorList>
    </citation>
    <scope>NUCLEOTIDE SEQUENCE [LARGE SCALE GENOMIC DNA]</scope>
    <source>
        <strain evidence="2 3">J10</strain>
    </source>
</reference>
<protein>
    <recommendedName>
        <fullName evidence="4">KAP NTPase domain-containing protein</fullName>
    </recommendedName>
</protein>
<dbReference type="RefSeq" id="WP_211547736.1">
    <property type="nucleotide sequence ID" value="NZ_JAGTUF010000005.1"/>
</dbReference>
<comment type="caution">
    <text evidence="2">The sequence shown here is derived from an EMBL/GenBank/DDBJ whole genome shotgun (WGS) entry which is preliminary data.</text>
</comment>
<accession>A0ABS5IBA2</accession>
<keyword evidence="3" id="KW-1185">Reference proteome</keyword>
<evidence type="ECO:0008006" key="4">
    <source>
        <dbReference type="Google" id="ProtNLM"/>
    </source>
</evidence>
<sequence>MTKNTNSDTEALIDELKKLYSSRRIHLSRSQLSENAKINRPRPSDLNPRAQDRYGENDITDVFEYTNDFFKNTERCLFKLPPGREVFNKEYGYCYPSDKHVENFTHQEGYRGHINRSERSVDDWVCNIINKINLNNISKTEQYLPHIEFITGKVGSGKSTFVNFFSEGYRDKFIENNILFTLIPHDLFSSKISADRTKQALTDDIRYIEITKTIQRSIAASFSQNDILINKIGGREKARDDFSEFCKNKGAAFDKKDLHSVVYPNTPVGENTLRSLSYLPQFLAIKGIKFLVSIDGLDALSFGSIVKGEYTQLFNDLATVIFGEKQRHHTIPHTNYIITLRDCTYETFVCAHSERLRRVEQRKLVPCEFNTLLRRGVAYFIQHDKSEKSFWRGREDSVEWFWRKLLETMSKALGIKNDEEISKFFDYNHRQLMESVIEVATFVLSGTIKGKDSEFKDIFDLFEYIKRDGSYLSSSSQYDIFEAFLIRDRIGFFNKVQLGKKYSHDIFGATVDNLFNYHLDHKDQIDIPNFLLIKVRILQYLDKINDYCDIESIDELLKCLGYHCSRNELTDIMEILQAGGFVKIVYKNDKYTYSISNFGYIAINRMLFNMRYIENVILDTFVPRILSSKFKGQYKHNSVVSISRWIEQSLINTFLFLQVIMEIERAECEIFEKNKGNLLFDNFYFRISPKLTETICDFIDNIDESRTVNFRTLSDNIVRIIQEYKDNKEQPPHQLD</sequence>
<dbReference type="EMBL" id="JAGTUF010000005">
    <property type="protein sequence ID" value="MBR9971711.1"/>
    <property type="molecule type" value="Genomic_DNA"/>
</dbReference>
<organism evidence="2 3">
    <name type="scientific">Magnetospirillum sulfuroxidans</name>
    <dbReference type="NCBI Taxonomy" id="611300"/>
    <lineage>
        <taxon>Bacteria</taxon>
        <taxon>Pseudomonadati</taxon>
        <taxon>Pseudomonadota</taxon>
        <taxon>Alphaproteobacteria</taxon>
        <taxon>Rhodospirillales</taxon>
        <taxon>Rhodospirillaceae</taxon>
        <taxon>Magnetospirillum</taxon>
    </lineage>
</organism>
<evidence type="ECO:0000313" key="3">
    <source>
        <dbReference type="Proteomes" id="UP000680714"/>
    </source>
</evidence>
<name>A0ABS5IBA2_9PROT</name>
<gene>
    <name evidence="2" type="ORF">KEC16_08285</name>
</gene>
<feature type="region of interest" description="Disordered" evidence="1">
    <location>
        <begin position="31"/>
        <end position="53"/>
    </location>
</feature>
<evidence type="ECO:0000256" key="1">
    <source>
        <dbReference type="SAM" id="MobiDB-lite"/>
    </source>
</evidence>
<dbReference type="Proteomes" id="UP000680714">
    <property type="component" value="Unassembled WGS sequence"/>
</dbReference>
<evidence type="ECO:0000313" key="2">
    <source>
        <dbReference type="EMBL" id="MBR9971711.1"/>
    </source>
</evidence>